<evidence type="ECO:0000259" key="1">
    <source>
        <dbReference type="Pfam" id="PF05368"/>
    </source>
</evidence>
<dbReference type="InterPro" id="IPR051604">
    <property type="entry name" value="Ergot_Alk_Oxidoreductase"/>
</dbReference>
<dbReference type="PANTHER" id="PTHR43162:SF1">
    <property type="entry name" value="PRESTALK A DIFFERENTIATION PROTEIN A"/>
    <property type="match status" value="1"/>
</dbReference>
<dbReference type="Pfam" id="PF05368">
    <property type="entry name" value="NmrA"/>
    <property type="match status" value="1"/>
</dbReference>
<protein>
    <submittedName>
        <fullName evidence="2">NmrA family NAD(P)-binding protein</fullName>
    </submittedName>
</protein>
<name>A0ABP6YLH2_9PSEU</name>
<dbReference type="Gene3D" id="3.40.50.720">
    <property type="entry name" value="NAD(P)-binding Rossmann-like Domain"/>
    <property type="match status" value="1"/>
</dbReference>
<sequence>MYLWGAFFTTDIDFGQAPSTLSLPKEKMMILVTGASGKIGSEAVRLLTAKQLPTRALVRDPARAPQGGAEVAVGDFDLPETLDDALSGVTTLLLISPSVPSQEIAVIDSAVRHGVGHIVKVTNHKATADSPVPRRRDHARIEAHLRATGVAHTLLGPNLFMQNLFAIAPEVKQSHGFTMSTGDGRFGMVDARDVAATAAAIAASPSGHAGRSYLLTGPELITYTDVADALTAALGHKIDYHAISPGTHRKAMLEAGVPEPVATSNAHVFELIANGDAEWLSGDITTITGTQPRSLREFLDDHLAAFG</sequence>
<dbReference type="Proteomes" id="UP001500689">
    <property type="component" value="Unassembled WGS sequence"/>
</dbReference>
<evidence type="ECO:0000313" key="3">
    <source>
        <dbReference type="Proteomes" id="UP001500689"/>
    </source>
</evidence>
<dbReference type="CDD" id="cd05269">
    <property type="entry name" value="TMR_SDR_a"/>
    <property type="match status" value="1"/>
</dbReference>
<dbReference type="Gene3D" id="3.90.25.10">
    <property type="entry name" value="UDP-galactose 4-epimerase, domain 1"/>
    <property type="match status" value="1"/>
</dbReference>
<dbReference type="InterPro" id="IPR008030">
    <property type="entry name" value="NmrA-like"/>
</dbReference>
<dbReference type="EMBL" id="BAAAZN010000032">
    <property type="protein sequence ID" value="GAA3586038.1"/>
    <property type="molecule type" value="Genomic_DNA"/>
</dbReference>
<accession>A0ABP6YLH2</accession>
<dbReference type="SUPFAM" id="SSF51735">
    <property type="entry name" value="NAD(P)-binding Rossmann-fold domains"/>
    <property type="match status" value="1"/>
</dbReference>
<organism evidence="2 3">
    <name type="scientific">Amycolatopsis ultiminotia</name>
    <dbReference type="NCBI Taxonomy" id="543629"/>
    <lineage>
        <taxon>Bacteria</taxon>
        <taxon>Bacillati</taxon>
        <taxon>Actinomycetota</taxon>
        <taxon>Actinomycetes</taxon>
        <taxon>Pseudonocardiales</taxon>
        <taxon>Pseudonocardiaceae</taxon>
        <taxon>Amycolatopsis</taxon>
    </lineage>
</organism>
<evidence type="ECO:0000313" key="2">
    <source>
        <dbReference type="EMBL" id="GAA3586038.1"/>
    </source>
</evidence>
<gene>
    <name evidence="2" type="ORF">GCM10022222_83310</name>
</gene>
<dbReference type="InterPro" id="IPR036291">
    <property type="entry name" value="NAD(P)-bd_dom_sf"/>
</dbReference>
<comment type="caution">
    <text evidence="2">The sequence shown here is derived from an EMBL/GenBank/DDBJ whole genome shotgun (WGS) entry which is preliminary data.</text>
</comment>
<keyword evidence="3" id="KW-1185">Reference proteome</keyword>
<reference evidence="3" key="1">
    <citation type="journal article" date="2019" name="Int. J. Syst. Evol. Microbiol.">
        <title>The Global Catalogue of Microorganisms (GCM) 10K type strain sequencing project: providing services to taxonomists for standard genome sequencing and annotation.</title>
        <authorList>
            <consortium name="The Broad Institute Genomics Platform"/>
            <consortium name="The Broad Institute Genome Sequencing Center for Infectious Disease"/>
            <person name="Wu L."/>
            <person name="Ma J."/>
        </authorList>
    </citation>
    <scope>NUCLEOTIDE SEQUENCE [LARGE SCALE GENOMIC DNA]</scope>
    <source>
        <strain evidence="3">JCM 16898</strain>
    </source>
</reference>
<proteinExistence type="predicted"/>
<feature type="domain" description="NmrA-like" evidence="1">
    <location>
        <begin position="27"/>
        <end position="274"/>
    </location>
</feature>
<dbReference type="PANTHER" id="PTHR43162">
    <property type="match status" value="1"/>
</dbReference>